<organism evidence="2 3">
    <name type="scientific">Asticcacaulis excentricus (strain ATCC 15261 / DSM 4724 / KCTC 12464 / NCIMB 9791 / VKM B-1370 / CB 48)</name>
    <dbReference type="NCBI Taxonomy" id="573065"/>
    <lineage>
        <taxon>Bacteria</taxon>
        <taxon>Pseudomonadati</taxon>
        <taxon>Pseudomonadota</taxon>
        <taxon>Alphaproteobacteria</taxon>
        <taxon>Caulobacterales</taxon>
        <taxon>Caulobacteraceae</taxon>
        <taxon>Asticcacaulis</taxon>
    </lineage>
</organism>
<feature type="domain" description="Surface lipoprotein assembly modifier C-terminal" evidence="1">
    <location>
        <begin position="151"/>
        <end position="436"/>
    </location>
</feature>
<dbReference type="EMBL" id="CP002395">
    <property type="protein sequence ID" value="ADU13912.1"/>
    <property type="molecule type" value="Genomic_DNA"/>
</dbReference>
<dbReference type="Proteomes" id="UP000001492">
    <property type="component" value="Chromosome 1"/>
</dbReference>
<dbReference type="HOGENOM" id="CLU_631396_0_0_5"/>
<sequence>MGVAFIVASLAVADPVFGQTTDVFTQNQTLSAKAFGDELIRRLKSGDYEGALEWLEGHPDVLSRDEGQKLQIQLLMFLGRDRQAQALSETYLSGHPNDATARFQLAELHFRARQDQAAAFAYRLALAGNLDEARRTAAYGRLEQIEGRKRWRYWVGGSVAPDSNLNSATNSTRVDLFGLPFELSDDARRRSGVSVNAFGGIDRIVEFTPSLGLRLSTVASVTDLPGNDTDLGYLSLRMGPQWRLDQTTVVSVQVKRSRQWYGGEVWEDTEGIGLESDSYSANRRWTGAINLDRVSARLNPARGGHLWSFEAARTQFLGNSSLWRLGTSVIRREAKSAPEAYLQGQLSIGRLFQGPKATFIYTEASVGHRRYDAEAVAFRTRRIDREASIEVRLSKRDWFLWGGHPFVSVSASQNRSSINLYEYDRTRVEFGFTREF</sequence>
<dbReference type="Gene3D" id="1.25.40.10">
    <property type="entry name" value="Tetratricopeptide repeat domain"/>
    <property type="match status" value="1"/>
</dbReference>
<evidence type="ECO:0000259" key="1">
    <source>
        <dbReference type="Pfam" id="PF04575"/>
    </source>
</evidence>
<dbReference type="SUPFAM" id="SSF48452">
    <property type="entry name" value="TPR-like"/>
    <property type="match status" value="1"/>
</dbReference>
<keyword evidence="3" id="KW-1185">Reference proteome</keyword>
<dbReference type="InterPro" id="IPR007655">
    <property type="entry name" value="Slam_C"/>
</dbReference>
<name>E8RMN1_ASTEC</name>
<dbReference type="AlphaFoldDB" id="E8RMN1"/>
<dbReference type="STRING" id="573065.Astex_2257"/>
<reference evidence="3" key="1">
    <citation type="submission" date="2010-12" db="EMBL/GenBank/DDBJ databases">
        <title>Complete sequence of chromosome 1 of Asticcacaulis excentricus CB 48.</title>
        <authorList>
            <consortium name="US DOE Joint Genome Institute"/>
            <person name="Lucas S."/>
            <person name="Copeland A."/>
            <person name="Lapidus A."/>
            <person name="Cheng J.-F."/>
            <person name="Bruce D."/>
            <person name="Goodwin L."/>
            <person name="Pitluck S."/>
            <person name="Teshima H."/>
            <person name="Davenport K."/>
            <person name="Detter J.C."/>
            <person name="Han C."/>
            <person name="Tapia R."/>
            <person name="Land M."/>
            <person name="Hauser L."/>
            <person name="Jeffries C."/>
            <person name="Kyrpides N."/>
            <person name="Ivanova N."/>
            <person name="Ovchinnikova G."/>
            <person name="Brun Y.V."/>
            <person name="Woyke T."/>
        </authorList>
    </citation>
    <scope>NUCLEOTIDE SEQUENCE [LARGE SCALE GENOMIC DNA]</scope>
    <source>
        <strain evidence="3">ATCC 15261 / DSM 4724 / KCTC 12464 / NCIMB 9791 / VKM B-1370 / CB 48</strain>
    </source>
</reference>
<dbReference type="InterPro" id="IPR011990">
    <property type="entry name" value="TPR-like_helical_dom_sf"/>
</dbReference>
<accession>E8RMN1</accession>
<gene>
    <name evidence="2" type="ordered locus">Astex_2257</name>
</gene>
<dbReference type="Pfam" id="PF04575">
    <property type="entry name" value="SlipAM"/>
    <property type="match status" value="1"/>
</dbReference>
<proteinExistence type="predicted"/>
<evidence type="ECO:0000313" key="3">
    <source>
        <dbReference type="Proteomes" id="UP000001492"/>
    </source>
</evidence>
<dbReference type="KEGG" id="aex:Astex_2257"/>
<evidence type="ECO:0000313" key="2">
    <source>
        <dbReference type="EMBL" id="ADU13912.1"/>
    </source>
</evidence>
<dbReference type="eggNOG" id="COG0457">
    <property type="taxonomic scope" value="Bacteria"/>
</dbReference>
<protein>
    <recommendedName>
        <fullName evidence="1">Surface lipoprotein assembly modifier C-terminal domain-containing protein</fullName>
    </recommendedName>
</protein>